<keyword evidence="2" id="KW-0812">Transmembrane</keyword>
<name>A0AAE0GP90_9CHLO</name>
<evidence type="ECO:0000313" key="4">
    <source>
        <dbReference type="Proteomes" id="UP001190700"/>
    </source>
</evidence>
<comment type="caution">
    <text evidence="3">The sequence shown here is derived from an EMBL/GenBank/DDBJ whole genome shotgun (WGS) entry which is preliminary data.</text>
</comment>
<evidence type="ECO:0000256" key="1">
    <source>
        <dbReference type="SAM" id="MobiDB-lite"/>
    </source>
</evidence>
<accession>A0AAE0GP90</accession>
<dbReference type="EMBL" id="LGRX02003765">
    <property type="protein sequence ID" value="KAK3281652.1"/>
    <property type="molecule type" value="Genomic_DNA"/>
</dbReference>
<feature type="region of interest" description="Disordered" evidence="1">
    <location>
        <begin position="665"/>
        <end position="684"/>
    </location>
</feature>
<feature type="region of interest" description="Disordered" evidence="1">
    <location>
        <begin position="555"/>
        <end position="586"/>
    </location>
</feature>
<feature type="transmembrane region" description="Helical" evidence="2">
    <location>
        <begin position="144"/>
        <end position="161"/>
    </location>
</feature>
<evidence type="ECO:0000256" key="2">
    <source>
        <dbReference type="SAM" id="Phobius"/>
    </source>
</evidence>
<feature type="transmembrane region" description="Helical" evidence="2">
    <location>
        <begin position="362"/>
        <end position="384"/>
    </location>
</feature>
<dbReference type="Proteomes" id="UP001190700">
    <property type="component" value="Unassembled WGS sequence"/>
</dbReference>
<proteinExistence type="predicted"/>
<keyword evidence="4" id="KW-1185">Reference proteome</keyword>
<reference evidence="3 4" key="1">
    <citation type="journal article" date="2015" name="Genome Biol. Evol.">
        <title>Comparative Genomics of a Bacterivorous Green Alga Reveals Evolutionary Causalities and Consequences of Phago-Mixotrophic Mode of Nutrition.</title>
        <authorList>
            <person name="Burns J.A."/>
            <person name="Paasch A."/>
            <person name="Narechania A."/>
            <person name="Kim E."/>
        </authorList>
    </citation>
    <scope>NUCLEOTIDE SEQUENCE [LARGE SCALE GENOMIC DNA]</scope>
    <source>
        <strain evidence="3 4">PLY_AMNH</strain>
    </source>
</reference>
<feature type="compositionally biased region" description="Polar residues" evidence="1">
    <location>
        <begin position="555"/>
        <end position="565"/>
    </location>
</feature>
<evidence type="ECO:0000313" key="3">
    <source>
        <dbReference type="EMBL" id="KAK3281652.1"/>
    </source>
</evidence>
<sequence>MLSFGPNWTPERSGAEDGVARMTAGMYYNLAQANLDEDVHHPLTPFEGLDVPGYDTGGYPFYFDVGVTQARIGQLLELLHQGPFVDERTRILKMRLLTWNSEINCLTSSHLEFQREIGRGYFRLYNYSVTYNLLDLDGAEQMKLWVWYAVWLLLMFVLFIWEHLVQIWTFYDAEMALHCHESLALRMAAWKVALTQFCASKFRCVIAIWTGHTLCTGAMAFYCDWKKNHIRMRLDFDILDNLYNTANFLLVKRVAAGSGGSTGSQLLEAAAKDLAGAAAEYDVLQPELVEDLRWPLPQDLTGVEGYGRLIEEVNAIEASHQVLSWMGASSGMVLALIIVYETGYLPRFRSVMSTFKKCGADLIHFFGIIFVLVSALGVLIHLQYGAHIEALSDVPRSTSSLATNFIGTTDATTVKQLKRITNMSDSVLLMIISHIVIFLIPGLTAILLMNMLLGMIGEAAVGSIKEARMNRTKLLVLFKVVITQLMPRGTIKGLKRKISALPSMPSSSIFKLPGSSGDSSRTQGMPPNAQGVCEGRARMAAGNCRMLSDLSHTGRSSWNSTSSNCPPRPATIDTDVASANRGPEPVMENRYKGAQLRDASRLPRMGVPAPSSKQIQGNGKREGIDGKLLSNHKTNMGLPVGVARTAMGQPSYLESSRKLLIKNAVDKLSSNKKQSKPRKDNMRELRRQYAHLTTERQKGRYKEFWASGKMYDSLRLHALICELWSFEIKQVAKGSERQRALEALPGWILSTRLSGSIAREMILIDLMHGSCRHSKADAQMLLLQAEQLALGGRQHKLSRASHLLRIPSTVHLTQVLPGPNAY</sequence>
<feature type="transmembrane region" description="Helical" evidence="2">
    <location>
        <begin position="322"/>
        <end position="341"/>
    </location>
</feature>
<keyword evidence="2" id="KW-1133">Transmembrane helix</keyword>
<dbReference type="AlphaFoldDB" id="A0AAE0GP90"/>
<gene>
    <name evidence="3" type="ORF">CYMTET_10567</name>
</gene>
<protein>
    <submittedName>
        <fullName evidence="3">Uncharacterized protein</fullName>
    </submittedName>
</protein>
<feature type="transmembrane region" description="Helical" evidence="2">
    <location>
        <begin position="427"/>
        <end position="453"/>
    </location>
</feature>
<keyword evidence="2" id="KW-0472">Membrane</keyword>
<organism evidence="3 4">
    <name type="scientific">Cymbomonas tetramitiformis</name>
    <dbReference type="NCBI Taxonomy" id="36881"/>
    <lineage>
        <taxon>Eukaryota</taxon>
        <taxon>Viridiplantae</taxon>
        <taxon>Chlorophyta</taxon>
        <taxon>Pyramimonadophyceae</taxon>
        <taxon>Pyramimonadales</taxon>
        <taxon>Pyramimonadaceae</taxon>
        <taxon>Cymbomonas</taxon>
    </lineage>
</organism>